<protein>
    <recommendedName>
        <fullName evidence="1">DUF4357 domain-containing protein</fullName>
    </recommendedName>
</protein>
<dbReference type="InterPro" id="IPR025579">
    <property type="entry name" value="DUF4357"/>
</dbReference>
<accession>A0A3S4UW85</accession>
<dbReference type="KEGG" id="ahw:NCTC11636_00593"/>
<dbReference type="EMBL" id="LR134350">
    <property type="protein sequence ID" value="VEG26576.1"/>
    <property type="molecule type" value="Genomic_DNA"/>
</dbReference>
<reference evidence="2 3" key="1">
    <citation type="submission" date="2018-12" db="EMBL/GenBank/DDBJ databases">
        <authorList>
            <consortium name="Pathogen Informatics"/>
        </authorList>
    </citation>
    <scope>NUCLEOTIDE SEQUENCE [LARGE SCALE GENOMIC DNA]</scope>
    <source>
        <strain evidence="2 3">NCTC11636</strain>
    </source>
</reference>
<gene>
    <name evidence="2" type="ORF">NCTC11636_00593</name>
</gene>
<dbReference type="RefSeq" id="WP_126381794.1">
    <property type="nucleotide sequence ID" value="NZ_LR134350.1"/>
</dbReference>
<keyword evidence="3" id="KW-1185">Reference proteome</keyword>
<dbReference type="OrthoDB" id="2656488at2"/>
<organism evidence="2 3">
    <name type="scientific">Actinomyces howellii</name>
    <dbReference type="NCBI Taxonomy" id="52771"/>
    <lineage>
        <taxon>Bacteria</taxon>
        <taxon>Bacillati</taxon>
        <taxon>Actinomycetota</taxon>
        <taxon>Actinomycetes</taxon>
        <taxon>Actinomycetales</taxon>
        <taxon>Actinomycetaceae</taxon>
        <taxon>Actinomyces</taxon>
    </lineage>
</organism>
<sequence>MVGKHIELFLVDGEPGGITTANVSGWTGHVLAGPRTALTRLLARDEAHRNGVYLLLGEDPESIDSTRCYIGRTEDFSMRFRQHDRKKDWWDRAVLISSKEDSFNEGHWGYLEARLVDIARRAERSSLPDNLQTPQLRKLSEAQISDVEAFLDQIHGILPVLGVHVLRTATGPEPEDRSDPVLSPVFTLVVPRRGVEARARVIGEEFVMLAGSHVVGAWNAAGRSEQTRRAYDSYRARHAKLVADGSIVVEGAIGVLTRDVPFTSPSTAGAVATGAACNGRRSWKTDGMAYGDWENRDLAVDQPSAPSPIAGGL</sequence>
<dbReference type="AlphaFoldDB" id="A0A3S4UW85"/>
<evidence type="ECO:0000259" key="1">
    <source>
        <dbReference type="Pfam" id="PF14267"/>
    </source>
</evidence>
<dbReference type="Pfam" id="PF14267">
    <property type="entry name" value="DUF4357"/>
    <property type="match status" value="1"/>
</dbReference>
<dbReference type="CDD" id="cd10447">
    <property type="entry name" value="GIY-YIG_unchar_2"/>
    <property type="match status" value="1"/>
</dbReference>
<dbReference type="Proteomes" id="UP000266895">
    <property type="component" value="Chromosome"/>
</dbReference>
<evidence type="ECO:0000313" key="3">
    <source>
        <dbReference type="Proteomes" id="UP000266895"/>
    </source>
</evidence>
<evidence type="ECO:0000313" key="2">
    <source>
        <dbReference type="EMBL" id="VEG26576.1"/>
    </source>
</evidence>
<proteinExistence type="predicted"/>
<feature type="domain" description="DUF4357" evidence="1">
    <location>
        <begin position="240"/>
        <end position="286"/>
    </location>
</feature>
<name>A0A3S4UW85_9ACTO</name>